<evidence type="ECO:0000313" key="2">
    <source>
        <dbReference type="EMBL" id="MBL1096026.1"/>
    </source>
</evidence>
<evidence type="ECO:0000313" key="3">
    <source>
        <dbReference type="Proteomes" id="UP000634229"/>
    </source>
</evidence>
<evidence type="ECO:0008006" key="4">
    <source>
        <dbReference type="Google" id="ProtNLM"/>
    </source>
</evidence>
<keyword evidence="1" id="KW-0812">Transmembrane</keyword>
<comment type="caution">
    <text evidence="2">The sequence shown here is derived from an EMBL/GenBank/DDBJ whole genome shotgun (WGS) entry which is preliminary data.</text>
</comment>
<reference evidence="2 3" key="1">
    <citation type="submission" date="2021-01" db="EMBL/GenBank/DDBJ databases">
        <title>WGS of actinomycetes isolated from Thailand.</title>
        <authorList>
            <person name="Thawai C."/>
        </authorList>
    </citation>
    <scope>NUCLEOTIDE SEQUENCE [LARGE SCALE GENOMIC DNA]</scope>
    <source>
        <strain evidence="2 3">CA1R205</strain>
    </source>
</reference>
<evidence type="ECO:0000256" key="1">
    <source>
        <dbReference type="SAM" id="Phobius"/>
    </source>
</evidence>
<keyword evidence="3" id="KW-1185">Reference proteome</keyword>
<sequence length="47" mass="5124">MAAAHRFRAVVRTREEETAMTASSVIIWVVAIVIVAAIALSVSRNKK</sequence>
<keyword evidence="1" id="KW-0472">Membrane</keyword>
<organism evidence="2 3">
    <name type="scientific">Streptomyces coffeae</name>
    <dbReference type="NCBI Taxonomy" id="621382"/>
    <lineage>
        <taxon>Bacteria</taxon>
        <taxon>Bacillati</taxon>
        <taxon>Actinomycetota</taxon>
        <taxon>Actinomycetes</taxon>
        <taxon>Kitasatosporales</taxon>
        <taxon>Streptomycetaceae</taxon>
        <taxon>Streptomyces</taxon>
    </lineage>
</organism>
<gene>
    <name evidence="2" type="ORF">JK363_04960</name>
</gene>
<dbReference type="EMBL" id="JAERRF010000003">
    <property type="protein sequence ID" value="MBL1096026.1"/>
    <property type="molecule type" value="Genomic_DNA"/>
</dbReference>
<proteinExistence type="predicted"/>
<keyword evidence="1" id="KW-1133">Transmembrane helix</keyword>
<feature type="transmembrane region" description="Helical" evidence="1">
    <location>
        <begin position="20"/>
        <end position="42"/>
    </location>
</feature>
<dbReference type="RefSeq" id="WP_201871825.1">
    <property type="nucleotide sequence ID" value="NZ_JAERRF010000003.1"/>
</dbReference>
<accession>A0ABS1N843</accession>
<protein>
    <recommendedName>
        <fullName evidence="4">SCO1431 family membrane protein</fullName>
    </recommendedName>
</protein>
<dbReference type="Proteomes" id="UP000634229">
    <property type="component" value="Unassembled WGS sequence"/>
</dbReference>
<name>A0ABS1N843_9ACTN</name>